<dbReference type="InterPro" id="IPR000182">
    <property type="entry name" value="GNAT_dom"/>
</dbReference>
<organism evidence="2 3">
    <name type="scientific">Bombilactobacillus mellis</name>
    <dbReference type="NCBI Taxonomy" id="1218508"/>
    <lineage>
        <taxon>Bacteria</taxon>
        <taxon>Bacillati</taxon>
        <taxon>Bacillota</taxon>
        <taxon>Bacilli</taxon>
        <taxon>Lactobacillales</taxon>
        <taxon>Lactobacillaceae</taxon>
        <taxon>Bombilactobacillus</taxon>
    </lineage>
</organism>
<dbReference type="InterPro" id="IPR016181">
    <property type="entry name" value="Acyl_CoA_acyltransferase"/>
</dbReference>
<evidence type="ECO:0000313" key="3">
    <source>
        <dbReference type="Proteomes" id="UP000033695"/>
    </source>
</evidence>
<keyword evidence="2" id="KW-0808">Transferase</keyword>
<name>A0A0F4KQL4_9LACO</name>
<reference evidence="2 3" key="1">
    <citation type="submission" date="2014-12" db="EMBL/GenBank/DDBJ databases">
        <title>Comparative genomics of the lactic acid bacteria isolated from the honey bee gut.</title>
        <authorList>
            <person name="Ellegaard K.M."/>
            <person name="Tamarit D."/>
            <person name="Javelind E."/>
            <person name="Olofsson T."/>
            <person name="Andersson S.G."/>
            <person name="Vasquez A."/>
        </authorList>
    </citation>
    <scope>NUCLEOTIDE SEQUENCE [LARGE SCALE GENOMIC DNA]</scope>
    <source>
        <strain evidence="2 3">Hon2</strain>
    </source>
</reference>
<dbReference type="RefSeq" id="WP_045922959.1">
    <property type="nucleotide sequence ID" value="NZ_JBHTHW010000008.1"/>
</dbReference>
<dbReference type="CDD" id="cd04301">
    <property type="entry name" value="NAT_SF"/>
    <property type="match status" value="1"/>
</dbReference>
<dbReference type="Gene3D" id="3.40.630.30">
    <property type="match status" value="1"/>
</dbReference>
<dbReference type="STRING" id="1218508.JG29_11020"/>
<evidence type="ECO:0000259" key="1">
    <source>
        <dbReference type="PROSITE" id="PS51186"/>
    </source>
</evidence>
<feature type="domain" description="N-acetyltransferase" evidence="1">
    <location>
        <begin position="19"/>
        <end position="162"/>
    </location>
</feature>
<dbReference type="EMBL" id="JXBZ01000008">
    <property type="protein sequence ID" value="KJY48695.1"/>
    <property type="molecule type" value="Genomic_DNA"/>
</dbReference>
<comment type="caution">
    <text evidence="2">The sequence shown here is derived from an EMBL/GenBank/DDBJ whole genome shotgun (WGS) entry which is preliminary data.</text>
</comment>
<accession>A0A0F4KQL4</accession>
<dbReference type="PATRIC" id="fig|1218508.4.peg.1088"/>
<keyword evidence="3" id="KW-1185">Reference proteome</keyword>
<proteinExistence type="predicted"/>
<dbReference type="HOGENOM" id="CLU_122305_0_1_9"/>
<dbReference type="GO" id="GO:0016747">
    <property type="term" value="F:acyltransferase activity, transferring groups other than amino-acyl groups"/>
    <property type="evidence" value="ECO:0007669"/>
    <property type="project" value="InterPro"/>
</dbReference>
<dbReference type="SUPFAM" id="SSF55729">
    <property type="entry name" value="Acyl-CoA N-acyltransferases (Nat)"/>
    <property type="match status" value="1"/>
</dbReference>
<dbReference type="AlphaFoldDB" id="A0A0F4KQL4"/>
<evidence type="ECO:0000313" key="2">
    <source>
        <dbReference type="EMBL" id="KJY48695.1"/>
    </source>
</evidence>
<protein>
    <submittedName>
        <fullName evidence="2">Acetyltransferase, GNAT family</fullName>
    </submittedName>
</protein>
<dbReference type="PROSITE" id="PS51186">
    <property type="entry name" value="GNAT"/>
    <property type="match status" value="1"/>
</dbReference>
<dbReference type="OrthoDB" id="65897at2"/>
<sequence length="162" mass="18759">MQLQLQKMTAAQFPQFMNSQINEYAHQKIANHSWPAASARQQAAEEFQMLLPDGLNTYHNYFYVLCSAAQDLYGYVWLAEVIDSDRPQQPYLFIYDYSILPDYQNQGYGQKGLELVFQVAQKLGYQSLGLHVFGQNYRAQHVYQKLGFVPTDIVMKKDLNSD</sequence>
<dbReference type="Proteomes" id="UP000033695">
    <property type="component" value="Unassembled WGS sequence"/>
</dbReference>
<gene>
    <name evidence="2" type="ORF">JG29_11020</name>
</gene>
<dbReference type="Pfam" id="PF00583">
    <property type="entry name" value="Acetyltransf_1"/>
    <property type="match status" value="1"/>
</dbReference>